<proteinExistence type="predicted"/>
<dbReference type="AlphaFoldDB" id="A0A1F5HGE3"/>
<feature type="transmembrane region" description="Helical" evidence="1">
    <location>
        <begin position="164"/>
        <end position="185"/>
    </location>
</feature>
<feature type="transmembrane region" description="Helical" evidence="1">
    <location>
        <begin position="239"/>
        <end position="258"/>
    </location>
</feature>
<feature type="transmembrane region" description="Helical" evidence="1">
    <location>
        <begin position="211"/>
        <end position="227"/>
    </location>
</feature>
<feature type="transmembrane region" description="Helical" evidence="1">
    <location>
        <begin position="337"/>
        <end position="355"/>
    </location>
</feature>
<gene>
    <name evidence="2" type="ORF">A2196_05300</name>
</gene>
<sequence length="392" mass="45455">MAKNSKNIKRTLLLAIILILSSISFFSALSKVGLPYTSDTLFYKHIFYQFQGGSFNEARDKVLKNHQILWPDKIQRNIFTNEETYKNSYTFFTKRPLYPFMAFIINKFIRNEFYAFMLPVFISFLGFITLAFFLLIKRTGVVGASIGCLLLVSTPLFIKNAIYFMTDTIGAFFWLTQIILIIAFLQKPKWQVLLLFTICLIISLFNREQSLFIVPTIIIAGLFFLKQKESTQVKRIVPLLLLSSTISLLYILGLYLLGQRGALDSIVYAQNSFGFYNNSFTKIETVAFMIDSISYVHQKFIKDLLSSPAYTLFFTTFIFAVFRFFKQKNGFKTIDTLILSSGIGSYLSIFILPLLNYRYFFPVMFTVIYFSTMYILEFLKSLEQKPPNKTEI</sequence>
<evidence type="ECO:0000313" key="3">
    <source>
        <dbReference type="Proteomes" id="UP000176751"/>
    </source>
</evidence>
<dbReference type="STRING" id="1797737.A2196_05300"/>
<organism evidence="2 3">
    <name type="scientific">Candidatus Curtissbacteria bacterium RIFOXYA1_FULL_41_14</name>
    <dbReference type="NCBI Taxonomy" id="1797737"/>
    <lineage>
        <taxon>Bacteria</taxon>
        <taxon>Candidatus Curtissiibacteriota</taxon>
    </lineage>
</organism>
<name>A0A1F5HGE3_9BACT</name>
<dbReference type="Proteomes" id="UP000176751">
    <property type="component" value="Unassembled WGS sequence"/>
</dbReference>
<keyword evidence="1" id="KW-1133">Transmembrane helix</keyword>
<keyword evidence="1" id="KW-0812">Transmembrane</keyword>
<evidence type="ECO:0000256" key="1">
    <source>
        <dbReference type="SAM" id="Phobius"/>
    </source>
</evidence>
<feature type="transmembrane region" description="Helical" evidence="1">
    <location>
        <begin position="12"/>
        <end position="34"/>
    </location>
</feature>
<evidence type="ECO:0000313" key="2">
    <source>
        <dbReference type="EMBL" id="OGE03188.1"/>
    </source>
</evidence>
<feature type="transmembrane region" description="Helical" evidence="1">
    <location>
        <begin position="113"/>
        <end position="134"/>
    </location>
</feature>
<feature type="transmembrane region" description="Helical" evidence="1">
    <location>
        <begin position="190"/>
        <end position="205"/>
    </location>
</feature>
<dbReference type="EMBL" id="MFCA01000002">
    <property type="protein sequence ID" value="OGE03188.1"/>
    <property type="molecule type" value="Genomic_DNA"/>
</dbReference>
<feature type="transmembrane region" description="Helical" evidence="1">
    <location>
        <begin position="307"/>
        <end position="325"/>
    </location>
</feature>
<protein>
    <submittedName>
        <fullName evidence="2">Uncharacterized protein</fullName>
    </submittedName>
</protein>
<feature type="transmembrane region" description="Helical" evidence="1">
    <location>
        <begin position="141"/>
        <end position="158"/>
    </location>
</feature>
<comment type="caution">
    <text evidence="2">The sequence shown here is derived from an EMBL/GenBank/DDBJ whole genome shotgun (WGS) entry which is preliminary data.</text>
</comment>
<feature type="transmembrane region" description="Helical" evidence="1">
    <location>
        <begin position="361"/>
        <end position="379"/>
    </location>
</feature>
<keyword evidence="1" id="KW-0472">Membrane</keyword>
<reference evidence="2 3" key="1">
    <citation type="journal article" date="2016" name="Nat. Commun.">
        <title>Thousands of microbial genomes shed light on interconnected biogeochemical processes in an aquifer system.</title>
        <authorList>
            <person name="Anantharaman K."/>
            <person name="Brown C.T."/>
            <person name="Hug L.A."/>
            <person name="Sharon I."/>
            <person name="Castelle C.J."/>
            <person name="Probst A.J."/>
            <person name="Thomas B.C."/>
            <person name="Singh A."/>
            <person name="Wilkins M.J."/>
            <person name="Karaoz U."/>
            <person name="Brodie E.L."/>
            <person name="Williams K.H."/>
            <person name="Hubbard S.S."/>
            <person name="Banfield J.F."/>
        </authorList>
    </citation>
    <scope>NUCLEOTIDE SEQUENCE [LARGE SCALE GENOMIC DNA]</scope>
</reference>
<accession>A0A1F5HGE3</accession>